<proteinExistence type="predicted"/>
<dbReference type="Proteomes" id="UP001372834">
    <property type="component" value="Unassembled WGS sequence"/>
</dbReference>
<dbReference type="EMBL" id="JAWJWE010000036">
    <property type="protein sequence ID" value="KAK6628586.1"/>
    <property type="molecule type" value="Genomic_DNA"/>
</dbReference>
<dbReference type="AlphaFoldDB" id="A0AAN8PFX7"/>
<reference evidence="1 2" key="1">
    <citation type="submission" date="2023-10" db="EMBL/GenBank/DDBJ databases">
        <title>Genomes of two closely related lineages of the louse Polyplax serrata with different host specificities.</title>
        <authorList>
            <person name="Martinu J."/>
            <person name="Tarabai H."/>
            <person name="Stefka J."/>
            <person name="Hypsa V."/>
        </authorList>
    </citation>
    <scope>NUCLEOTIDE SEQUENCE [LARGE SCALE GENOMIC DNA]</scope>
    <source>
        <strain evidence="1">HR10_N</strain>
    </source>
</reference>
<gene>
    <name evidence="1" type="ORF">RUM43_002401</name>
</gene>
<evidence type="ECO:0000313" key="1">
    <source>
        <dbReference type="EMBL" id="KAK6628586.1"/>
    </source>
</evidence>
<name>A0AAN8PFX7_POLSC</name>
<evidence type="ECO:0000313" key="2">
    <source>
        <dbReference type="Proteomes" id="UP001372834"/>
    </source>
</evidence>
<organism evidence="1 2">
    <name type="scientific">Polyplax serrata</name>
    <name type="common">Common mouse louse</name>
    <dbReference type="NCBI Taxonomy" id="468196"/>
    <lineage>
        <taxon>Eukaryota</taxon>
        <taxon>Metazoa</taxon>
        <taxon>Ecdysozoa</taxon>
        <taxon>Arthropoda</taxon>
        <taxon>Hexapoda</taxon>
        <taxon>Insecta</taxon>
        <taxon>Pterygota</taxon>
        <taxon>Neoptera</taxon>
        <taxon>Paraneoptera</taxon>
        <taxon>Psocodea</taxon>
        <taxon>Troctomorpha</taxon>
        <taxon>Phthiraptera</taxon>
        <taxon>Anoplura</taxon>
        <taxon>Polyplacidae</taxon>
        <taxon>Polyplax</taxon>
    </lineage>
</organism>
<comment type="caution">
    <text evidence="1">The sequence shown here is derived from an EMBL/GenBank/DDBJ whole genome shotgun (WGS) entry which is preliminary data.</text>
</comment>
<sequence length="128" mass="14813">MTKKPRVISVYVVNNQFPNEAHKFEEDLPEKNWSSPLNGRPPAITDIKKRLTEVTQTQESLIVSSIFPQTAKKNNPTLLELSHRHETTVGRYQRIREERKEPQPRTFNTVAGDMRRAVRKLSSGLDNF</sequence>
<accession>A0AAN8PFX7</accession>
<protein>
    <submittedName>
        <fullName evidence="1">Uncharacterized protein</fullName>
    </submittedName>
</protein>